<organism evidence="7 8">
    <name type="scientific">Lactobacillus delbrueckii</name>
    <dbReference type="NCBI Taxonomy" id="1584"/>
    <lineage>
        <taxon>Bacteria</taxon>
        <taxon>Bacillati</taxon>
        <taxon>Bacillota</taxon>
        <taxon>Bacilli</taxon>
        <taxon>Lactobacillales</taxon>
        <taxon>Lactobacillaceae</taxon>
        <taxon>Lactobacillus</taxon>
    </lineage>
</organism>
<sequence>MKKKLQALAARVKVELSALFLALKDRRTSWLAKLLAFLTVAYALSPVDLIPDFIPVIGYLDDLLILPLLAALTIKLIPADVWQDCLEKSQGMWESGKPKKWYYALPIIIFWLLILFWIGKMVYQGMHN</sequence>
<dbReference type="RefSeq" id="WP_130137845.1">
    <property type="nucleotide sequence ID" value="NZ_SETJ01000098.1"/>
</dbReference>
<evidence type="ECO:0000256" key="4">
    <source>
        <dbReference type="ARBA" id="ARBA00023136"/>
    </source>
</evidence>
<evidence type="ECO:0000256" key="5">
    <source>
        <dbReference type="SAM" id="Phobius"/>
    </source>
</evidence>
<evidence type="ECO:0000313" key="8">
    <source>
        <dbReference type="Proteomes" id="UP000292818"/>
    </source>
</evidence>
<evidence type="ECO:0000313" key="7">
    <source>
        <dbReference type="EMBL" id="RZM15301.1"/>
    </source>
</evidence>
<comment type="subcellular location">
    <subcellularLocation>
        <location evidence="1">Endomembrane system</location>
        <topology evidence="1">Multi-pass membrane protein</topology>
    </subcellularLocation>
</comment>
<feature type="transmembrane region" description="Helical" evidence="5">
    <location>
        <begin position="101"/>
        <end position="119"/>
    </location>
</feature>
<proteinExistence type="predicted"/>
<feature type="domain" description="DUF1232" evidence="6">
    <location>
        <begin position="32"/>
        <end position="68"/>
    </location>
</feature>
<feature type="transmembrane region" description="Helical" evidence="5">
    <location>
        <begin position="30"/>
        <end position="51"/>
    </location>
</feature>
<name>A0A4Q7DS01_9LACO</name>
<dbReference type="EMBL" id="SETJ01000098">
    <property type="protein sequence ID" value="RZM15301.1"/>
    <property type="molecule type" value="Genomic_DNA"/>
</dbReference>
<dbReference type="InterPro" id="IPR010652">
    <property type="entry name" value="DUF1232"/>
</dbReference>
<reference evidence="7 8" key="1">
    <citation type="submission" date="2019-01" db="EMBL/GenBank/DDBJ databases">
        <title>Colonization of the human gut by bovine bacteria present in Parmesan cheese.</title>
        <authorList>
            <person name="Lugli G.A."/>
            <person name="Milani C."/>
        </authorList>
    </citation>
    <scope>NUCLEOTIDE SEQUENCE [LARGE SCALE GENOMIC DNA]</scope>
    <source>
        <strain evidence="7 8">LDELB18P1</strain>
    </source>
</reference>
<dbReference type="Pfam" id="PF06803">
    <property type="entry name" value="DUF1232"/>
    <property type="match status" value="1"/>
</dbReference>
<keyword evidence="2 5" id="KW-0812">Transmembrane</keyword>
<evidence type="ECO:0000256" key="1">
    <source>
        <dbReference type="ARBA" id="ARBA00004127"/>
    </source>
</evidence>
<dbReference type="GO" id="GO:0012505">
    <property type="term" value="C:endomembrane system"/>
    <property type="evidence" value="ECO:0007669"/>
    <property type="project" value="UniProtKB-SubCell"/>
</dbReference>
<protein>
    <recommendedName>
        <fullName evidence="6">DUF1232 domain-containing protein</fullName>
    </recommendedName>
</protein>
<evidence type="ECO:0000259" key="6">
    <source>
        <dbReference type="Pfam" id="PF06803"/>
    </source>
</evidence>
<dbReference type="Proteomes" id="UP000292818">
    <property type="component" value="Unassembled WGS sequence"/>
</dbReference>
<accession>A0A4Q7DS01</accession>
<comment type="caution">
    <text evidence="7">The sequence shown here is derived from an EMBL/GenBank/DDBJ whole genome shotgun (WGS) entry which is preliminary data.</text>
</comment>
<gene>
    <name evidence="7" type="ORF">LDELB18P1_1958</name>
</gene>
<dbReference type="AlphaFoldDB" id="A0A4Q7DS01"/>
<keyword evidence="3 5" id="KW-1133">Transmembrane helix</keyword>
<evidence type="ECO:0000256" key="2">
    <source>
        <dbReference type="ARBA" id="ARBA00022692"/>
    </source>
</evidence>
<keyword evidence="4 5" id="KW-0472">Membrane</keyword>
<evidence type="ECO:0000256" key="3">
    <source>
        <dbReference type="ARBA" id="ARBA00022989"/>
    </source>
</evidence>